<feature type="region of interest" description="Disordered" evidence="1">
    <location>
        <begin position="299"/>
        <end position="348"/>
    </location>
</feature>
<comment type="caution">
    <text evidence="3">The sequence shown here is derived from an EMBL/GenBank/DDBJ whole genome shotgun (WGS) entry which is preliminary data.</text>
</comment>
<dbReference type="Proteomes" id="UP001418222">
    <property type="component" value="Unassembled WGS sequence"/>
</dbReference>
<accession>A0AAP0BUT3</accession>
<dbReference type="PANTHER" id="PTHR33223:SF10">
    <property type="entry name" value="AMINOTRANSFERASE-LIKE PLANT MOBILE DOMAIN-CONTAINING PROTEIN"/>
    <property type="match status" value="1"/>
</dbReference>
<reference evidence="3 4" key="1">
    <citation type="journal article" date="2022" name="Nat. Plants">
        <title>Genomes of leafy and leafless Platanthera orchids illuminate the evolution of mycoheterotrophy.</title>
        <authorList>
            <person name="Li M.H."/>
            <person name="Liu K.W."/>
            <person name="Li Z."/>
            <person name="Lu H.C."/>
            <person name="Ye Q.L."/>
            <person name="Zhang D."/>
            <person name="Wang J.Y."/>
            <person name="Li Y.F."/>
            <person name="Zhong Z.M."/>
            <person name="Liu X."/>
            <person name="Yu X."/>
            <person name="Liu D.K."/>
            <person name="Tu X.D."/>
            <person name="Liu B."/>
            <person name="Hao Y."/>
            <person name="Liao X.Y."/>
            <person name="Jiang Y.T."/>
            <person name="Sun W.H."/>
            <person name="Chen J."/>
            <person name="Chen Y.Q."/>
            <person name="Ai Y."/>
            <person name="Zhai J.W."/>
            <person name="Wu S.S."/>
            <person name="Zhou Z."/>
            <person name="Hsiao Y.Y."/>
            <person name="Wu W.L."/>
            <person name="Chen Y.Y."/>
            <person name="Lin Y.F."/>
            <person name="Hsu J.L."/>
            <person name="Li C.Y."/>
            <person name="Wang Z.W."/>
            <person name="Zhao X."/>
            <person name="Zhong W.Y."/>
            <person name="Ma X.K."/>
            <person name="Ma L."/>
            <person name="Huang J."/>
            <person name="Chen G.Z."/>
            <person name="Huang M.Z."/>
            <person name="Huang L."/>
            <person name="Peng D.H."/>
            <person name="Luo Y.B."/>
            <person name="Zou S.Q."/>
            <person name="Chen S.P."/>
            <person name="Lan S."/>
            <person name="Tsai W.C."/>
            <person name="Van de Peer Y."/>
            <person name="Liu Z.J."/>
        </authorList>
    </citation>
    <scope>NUCLEOTIDE SEQUENCE [LARGE SCALE GENOMIC DNA]</scope>
    <source>
        <strain evidence="3">Lor287</strain>
    </source>
</reference>
<evidence type="ECO:0000256" key="1">
    <source>
        <dbReference type="SAM" id="MobiDB-lite"/>
    </source>
</evidence>
<evidence type="ECO:0000313" key="3">
    <source>
        <dbReference type="EMBL" id="KAK8951451.1"/>
    </source>
</evidence>
<protein>
    <recommendedName>
        <fullName evidence="2">Retrotransposon gag domain-containing protein</fullName>
    </recommendedName>
</protein>
<evidence type="ECO:0000313" key="4">
    <source>
        <dbReference type="Proteomes" id="UP001418222"/>
    </source>
</evidence>
<dbReference type="AlphaFoldDB" id="A0AAP0BUT3"/>
<dbReference type="Pfam" id="PF03732">
    <property type="entry name" value="Retrotrans_gag"/>
    <property type="match status" value="1"/>
</dbReference>
<feature type="domain" description="Retrotransposon gag" evidence="2">
    <location>
        <begin position="170"/>
        <end position="261"/>
    </location>
</feature>
<dbReference type="PANTHER" id="PTHR33223">
    <property type="entry name" value="CCHC-TYPE DOMAIN-CONTAINING PROTEIN"/>
    <property type="match status" value="1"/>
</dbReference>
<feature type="compositionally biased region" description="Basic and acidic residues" evidence="1">
    <location>
        <begin position="299"/>
        <end position="327"/>
    </location>
</feature>
<evidence type="ECO:0000259" key="2">
    <source>
        <dbReference type="Pfam" id="PF03732"/>
    </source>
</evidence>
<name>A0AAP0BUT3_9ASPA</name>
<gene>
    <name evidence="3" type="ORF">KSP39_PZI003208</name>
</gene>
<organism evidence="3 4">
    <name type="scientific">Platanthera zijinensis</name>
    <dbReference type="NCBI Taxonomy" id="2320716"/>
    <lineage>
        <taxon>Eukaryota</taxon>
        <taxon>Viridiplantae</taxon>
        <taxon>Streptophyta</taxon>
        <taxon>Embryophyta</taxon>
        <taxon>Tracheophyta</taxon>
        <taxon>Spermatophyta</taxon>
        <taxon>Magnoliopsida</taxon>
        <taxon>Liliopsida</taxon>
        <taxon>Asparagales</taxon>
        <taxon>Orchidaceae</taxon>
        <taxon>Orchidoideae</taxon>
        <taxon>Orchideae</taxon>
        <taxon>Orchidinae</taxon>
        <taxon>Platanthera</taxon>
    </lineage>
</organism>
<feature type="compositionally biased region" description="Basic and acidic residues" evidence="1">
    <location>
        <begin position="66"/>
        <end position="76"/>
    </location>
</feature>
<proteinExistence type="predicted"/>
<feature type="region of interest" description="Disordered" evidence="1">
    <location>
        <begin position="1"/>
        <end position="81"/>
    </location>
</feature>
<dbReference type="EMBL" id="JBBWWQ010000003">
    <property type="protein sequence ID" value="KAK8951451.1"/>
    <property type="molecule type" value="Genomic_DNA"/>
</dbReference>
<dbReference type="InterPro" id="IPR005162">
    <property type="entry name" value="Retrotrans_gag_dom"/>
</dbReference>
<sequence length="415" mass="47637">MEEHQTEMLTLLRNLGAPPAPPLQPARVDPLPQPNQGGAQEVPPRHEMSEEYSETASSAHPIPRRTRADHQHEPANEARLPPPERFTREEIREVIAEEYRKVGARDVRALRPLCQGSPLIPQILEHPIPNGFKLPSIETFDGTDDPLEHVNHFTTIMRIYNAPDQLLCQVFPATLKGQARTWFHSLRASTIASFAELARQFVDQFIANRRIVRDPSHLSGIRQNEGESLKDFFRRFSAEARQIPGVDQELLRGVFLGGLRPGGFYSALMRETVASYPDLVYRVEAQITADEAIEAHRQQFDDNQKRKREKEPSPQHQEGRSRQEHQNEKHRRDHQRDQPPRDYTPLNTSMTNVFHAIQGNEALRRPRPLAKNTGDQTKYCEFHRGQGHDTEDCSKLKKEIEYLVKQGLLGRFLRG</sequence>
<keyword evidence="4" id="KW-1185">Reference proteome</keyword>